<organism evidence="2 3">
    <name type="scientific">Gaiella occulta</name>
    <dbReference type="NCBI Taxonomy" id="1002870"/>
    <lineage>
        <taxon>Bacteria</taxon>
        <taxon>Bacillati</taxon>
        <taxon>Actinomycetota</taxon>
        <taxon>Thermoleophilia</taxon>
        <taxon>Gaiellales</taxon>
        <taxon>Gaiellaceae</taxon>
        <taxon>Gaiella</taxon>
    </lineage>
</organism>
<dbReference type="SMART" id="SM00530">
    <property type="entry name" value="HTH_XRE"/>
    <property type="match status" value="1"/>
</dbReference>
<dbReference type="CDD" id="cd00093">
    <property type="entry name" value="HTH_XRE"/>
    <property type="match status" value="1"/>
</dbReference>
<protein>
    <submittedName>
        <fullName evidence="2">Helix-turn-helix protein domain</fullName>
    </submittedName>
</protein>
<feature type="domain" description="HTH cro/C1-type" evidence="1">
    <location>
        <begin position="44"/>
        <end position="98"/>
    </location>
</feature>
<dbReference type="InterPro" id="IPR010982">
    <property type="entry name" value="Lambda_DNA-bd_dom_sf"/>
</dbReference>
<dbReference type="SUPFAM" id="SSF47413">
    <property type="entry name" value="lambda repressor-like DNA-binding domains"/>
    <property type="match status" value="1"/>
</dbReference>
<accession>A0A7M2YZZ6</accession>
<dbReference type="AlphaFoldDB" id="A0A7M2YZZ6"/>
<comment type="caution">
    <text evidence="2">The sequence shown here is derived from an EMBL/GenBank/DDBJ whole genome shotgun (WGS) entry which is preliminary data.</text>
</comment>
<dbReference type="GO" id="GO:0003677">
    <property type="term" value="F:DNA binding"/>
    <property type="evidence" value="ECO:0007669"/>
    <property type="project" value="InterPro"/>
</dbReference>
<gene>
    <name evidence="2" type="ORF">Gocc_1246</name>
</gene>
<proteinExistence type="predicted"/>
<reference evidence="3" key="2">
    <citation type="journal article" date="2019" name="MicrobiologyOpen">
        <title>High-quality draft genome sequence of Gaiella occulta isolated from a 150 meter deep mineral water borehole and comparison with the genome sequences of other deep-branching lineages of the phylum Actinobacteria.</title>
        <authorList>
            <person name="Severino R."/>
            <person name="Froufe H.J.C."/>
            <person name="Barroso C."/>
            <person name="Albuquerque L."/>
            <person name="Lobo-da-Cunha A."/>
            <person name="da Costa M.S."/>
            <person name="Egas C."/>
        </authorList>
    </citation>
    <scope>NUCLEOTIDE SEQUENCE [LARGE SCALE GENOMIC DNA]</scope>
    <source>
        <strain evidence="3">F2-233</strain>
    </source>
</reference>
<dbReference type="Proteomes" id="UP000254134">
    <property type="component" value="Unassembled WGS sequence"/>
</dbReference>
<dbReference type="PROSITE" id="PS50943">
    <property type="entry name" value="HTH_CROC1"/>
    <property type="match status" value="1"/>
</dbReference>
<reference evidence="2 3" key="1">
    <citation type="submission" date="2018-07" db="EMBL/GenBank/DDBJ databases">
        <title>High-quality-draft genome sequence of Gaiella occulta.</title>
        <authorList>
            <person name="Severino R."/>
            <person name="Froufe H.J.C."/>
            <person name="Rainey F.A."/>
            <person name="Barroso C."/>
            <person name="Albuquerque L."/>
            <person name="Lobo-Da-Cunha A."/>
            <person name="Da Costa M.S."/>
            <person name="Egas C."/>
        </authorList>
    </citation>
    <scope>NUCLEOTIDE SEQUENCE [LARGE SCALE GENOMIC DNA]</scope>
    <source>
        <strain evidence="2 3">F2-233</strain>
    </source>
</reference>
<keyword evidence="3" id="KW-1185">Reference proteome</keyword>
<dbReference type="Gene3D" id="1.10.260.40">
    <property type="entry name" value="lambda repressor-like DNA-binding domains"/>
    <property type="match status" value="1"/>
</dbReference>
<evidence type="ECO:0000313" key="2">
    <source>
        <dbReference type="EMBL" id="RDI75448.1"/>
    </source>
</evidence>
<dbReference type="OrthoDB" id="3694172at2"/>
<sequence>MPKRLDTSYHKRMLASRMEDPEFRAEYKRARREIDQVDSVVRQLDELREAAGLSKAELARRIGRDPSSIRRLFTAQANPELLLVASIAEDLDAEVRIVPRSTGRRRKAAA</sequence>
<evidence type="ECO:0000313" key="3">
    <source>
        <dbReference type="Proteomes" id="UP000254134"/>
    </source>
</evidence>
<evidence type="ECO:0000259" key="1">
    <source>
        <dbReference type="PROSITE" id="PS50943"/>
    </source>
</evidence>
<dbReference type="RefSeq" id="WP_114795650.1">
    <property type="nucleotide sequence ID" value="NZ_QQZY01000002.1"/>
</dbReference>
<name>A0A7M2YZZ6_9ACTN</name>
<dbReference type="Pfam" id="PF13560">
    <property type="entry name" value="HTH_31"/>
    <property type="match status" value="1"/>
</dbReference>
<dbReference type="EMBL" id="QQZY01000002">
    <property type="protein sequence ID" value="RDI75448.1"/>
    <property type="molecule type" value="Genomic_DNA"/>
</dbReference>
<dbReference type="InterPro" id="IPR001387">
    <property type="entry name" value="Cro/C1-type_HTH"/>
</dbReference>